<dbReference type="Pfam" id="PF12833">
    <property type="entry name" value="HTH_18"/>
    <property type="match status" value="1"/>
</dbReference>
<dbReference type="PANTHER" id="PTHR11019:SF159">
    <property type="entry name" value="TRANSCRIPTIONAL REGULATOR-RELATED"/>
    <property type="match status" value="1"/>
</dbReference>
<name>A0AAX3FTS3_9PSED</name>
<dbReference type="InterPro" id="IPR018062">
    <property type="entry name" value="HTH_AraC-typ_CS"/>
</dbReference>
<keyword evidence="2" id="KW-0238">DNA-binding</keyword>
<dbReference type="SUPFAM" id="SSF51215">
    <property type="entry name" value="Regulatory protein AraC"/>
    <property type="match status" value="1"/>
</dbReference>
<evidence type="ECO:0000256" key="3">
    <source>
        <dbReference type="ARBA" id="ARBA00023163"/>
    </source>
</evidence>
<sequence>MDALSQLLSLARMRVALDVRCLFGGKFEIRHDPLPAGEAIFHLLLSGRCWIRLDNERELVLKGGDFVLLPRGDVHTIVHDNSAEGAAQPVRTLEGGVLPLKCNDAGREEGAVDLLCGRYSYASGAGSLLTEWLPDVLHVCLLDTAGGSTLDALIKLLRAEVAGEPQPGAGAVINGLGQALLGFALRVHAQNENAAAGLLRLMVDSRLGPSVRAVLAAPGHPWTIASLGETVAMSRATYARHFQARAGFGVGEFLMRVRMTHACVLLEQGRRSIAEVAEAVGYSSEVAFGKAFRNAIGETPGRWRRSLRG</sequence>
<dbReference type="Gene3D" id="1.10.10.60">
    <property type="entry name" value="Homeodomain-like"/>
    <property type="match status" value="2"/>
</dbReference>
<evidence type="ECO:0000313" key="5">
    <source>
        <dbReference type="EMBL" id="VEF73898.1"/>
    </source>
</evidence>
<evidence type="ECO:0000313" key="6">
    <source>
        <dbReference type="Proteomes" id="UP000277437"/>
    </source>
</evidence>
<dbReference type="GO" id="GO:0003700">
    <property type="term" value="F:DNA-binding transcription factor activity"/>
    <property type="evidence" value="ECO:0007669"/>
    <property type="project" value="InterPro"/>
</dbReference>
<dbReference type="PROSITE" id="PS00041">
    <property type="entry name" value="HTH_ARAC_FAMILY_1"/>
    <property type="match status" value="1"/>
</dbReference>
<dbReference type="InterPro" id="IPR009057">
    <property type="entry name" value="Homeodomain-like_sf"/>
</dbReference>
<dbReference type="InterPro" id="IPR018060">
    <property type="entry name" value="HTH_AraC"/>
</dbReference>
<accession>A0AAX3FTS3</accession>
<dbReference type="SMART" id="SM00342">
    <property type="entry name" value="HTH_ARAC"/>
    <property type="match status" value="1"/>
</dbReference>
<dbReference type="EMBL" id="LR134334">
    <property type="protein sequence ID" value="VEF73898.1"/>
    <property type="molecule type" value="Genomic_DNA"/>
</dbReference>
<dbReference type="InterPro" id="IPR037923">
    <property type="entry name" value="HTH-like"/>
</dbReference>
<dbReference type="PANTHER" id="PTHR11019">
    <property type="entry name" value="HTH-TYPE TRANSCRIPTIONAL REGULATOR NIMR"/>
    <property type="match status" value="1"/>
</dbReference>
<dbReference type="Pfam" id="PF12852">
    <property type="entry name" value="Cupin_6"/>
    <property type="match status" value="1"/>
</dbReference>
<dbReference type="RefSeq" id="WP_124325313.1">
    <property type="nucleotide sequence ID" value="NZ_CP019399.1"/>
</dbReference>
<dbReference type="GO" id="GO:0009893">
    <property type="term" value="P:positive regulation of metabolic process"/>
    <property type="evidence" value="ECO:0007669"/>
    <property type="project" value="UniProtKB-ARBA"/>
</dbReference>
<feature type="domain" description="HTH araC/xylS-type" evidence="4">
    <location>
        <begin position="205"/>
        <end position="306"/>
    </location>
</feature>
<dbReference type="PRINTS" id="PR00032">
    <property type="entry name" value="HTHARAC"/>
</dbReference>
<protein>
    <submittedName>
        <fullName evidence="5">AraC family transcriptional regulator</fullName>
    </submittedName>
</protein>
<dbReference type="SUPFAM" id="SSF46689">
    <property type="entry name" value="Homeodomain-like"/>
    <property type="match status" value="1"/>
</dbReference>
<evidence type="ECO:0000259" key="4">
    <source>
        <dbReference type="PROSITE" id="PS01124"/>
    </source>
</evidence>
<dbReference type="GO" id="GO:0043565">
    <property type="term" value="F:sequence-specific DNA binding"/>
    <property type="evidence" value="ECO:0007669"/>
    <property type="project" value="InterPro"/>
</dbReference>
<dbReference type="InterPro" id="IPR020449">
    <property type="entry name" value="Tscrpt_reg_AraC-type_HTH"/>
</dbReference>
<dbReference type="InterPro" id="IPR032783">
    <property type="entry name" value="AraC_lig"/>
</dbReference>
<evidence type="ECO:0000256" key="1">
    <source>
        <dbReference type="ARBA" id="ARBA00023015"/>
    </source>
</evidence>
<organism evidence="5 6">
    <name type="scientific">Pseudomonas chlororaphis</name>
    <dbReference type="NCBI Taxonomy" id="587753"/>
    <lineage>
        <taxon>Bacteria</taxon>
        <taxon>Pseudomonadati</taxon>
        <taxon>Pseudomonadota</taxon>
        <taxon>Gammaproteobacteria</taxon>
        <taxon>Pseudomonadales</taxon>
        <taxon>Pseudomonadaceae</taxon>
        <taxon>Pseudomonas</taxon>
    </lineage>
</organism>
<proteinExistence type="predicted"/>
<keyword evidence="3" id="KW-0804">Transcription</keyword>
<gene>
    <name evidence="5" type="primary">rhaR</name>
    <name evidence="5" type="ORF">NCTC7357_02179</name>
</gene>
<dbReference type="PROSITE" id="PS01124">
    <property type="entry name" value="HTH_ARAC_FAMILY_2"/>
    <property type="match status" value="1"/>
</dbReference>
<dbReference type="Proteomes" id="UP000277437">
    <property type="component" value="Chromosome"/>
</dbReference>
<reference evidence="5 6" key="1">
    <citation type="submission" date="2018-12" db="EMBL/GenBank/DDBJ databases">
        <authorList>
            <consortium name="Pathogen Informatics"/>
        </authorList>
    </citation>
    <scope>NUCLEOTIDE SEQUENCE [LARGE SCALE GENOMIC DNA]</scope>
    <source>
        <strain evidence="5 6">NCTC7357</strain>
    </source>
</reference>
<evidence type="ECO:0000256" key="2">
    <source>
        <dbReference type="ARBA" id="ARBA00023125"/>
    </source>
</evidence>
<dbReference type="AlphaFoldDB" id="A0AAX3FTS3"/>
<keyword evidence="1" id="KW-0805">Transcription regulation</keyword>